<dbReference type="HOGENOM" id="CLU_2272170_0_0_4"/>
<feature type="signal peptide" evidence="2">
    <location>
        <begin position="1"/>
        <end position="23"/>
    </location>
</feature>
<dbReference type="PROSITE" id="PS51257">
    <property type="entry name" value="PROKAR_LIPOPROTEIN"/>
    <property type="match status" value="1"/>
</dbReference>
<organism evidence="3 4">
    <name type="scientific">Burkholderia thailandensis (strain ATCC 700388 / DSM 13276 / CCUG 48851 / CIP 106301 / E264)</name>
    <dbReference type="NCBI Taxonomy" id="271848"/>
    <lineage>
        <taxon>Bacteria</taxon>
        <taxon>Pseudomonadati</taxon>
        <taxon>Pseudomonadota</taxon>
        <taxon>Betaproteobacteria</taxon>
        <taxon>Burkholderiales</taxon>
        <taxon>Burkholderiaceae</taxon>
        <taxon>Burkholderia</taxon>
        <taxon>pseudomallei group</taxon>
    </lineage>
</organism>
<proteinExistence type="predicted"/>
<evidence type="ECO:0000256" key="2">
    <source>
        <dbReference type="SAM" id="SignalP"/>
    </source>
</evidence>
<keyword evidence="4" id="KW-1185">Reference proteome</keyword>
<dbReference type="GeneID" id="45123371"/>
<keyword evidence="2" id="KW-0732">Signal</keyword>
<dbReference type="Proteomes" id="UP000001930">
    <property type="component" value="Chromosome I"/>
</dbReference>
<dbReference type="KEGG" id="bte:BTH_I2315"/>
<dbReference type="RefSeq" id="WP_009890990.1">
    <property type="nucleotide sequence ID" value="NC_007651.1"/>
</dbReference>
<evidence type="ECO:0000313" key="4">
    <source>
        <dbReference type="Proteomes" id="UP000001930"/>
    </source>
</evidence>
<dbReference type="AlphaFoldDB" id="Q2SW63"/>
<gene>
    <name evidence="3" type="ordered locus">BTH_I2315</name>
</gene>
<name>Q2SW63_BURTA</name>
<keyword evidence="3" id="KW-0449">Lipoprotein</keyword>
<evidence type="ECO:0000313" key="3">
    <source>
        <dbReference type="EMBL" id="ABC38249.1"/>
    </source>
</evidence>
<sequence>MGLTEMKKLIVLPLLASAMLAGCAVYPTQPAVGVDVGIGWHGDRYWDGHRYWERDEWRRAHPQPYDRRDDDRRDYRGDYRGGDRGDYRGRGDDNRQY</sequence>
<protein>
    <submittedName>
        <fullName evidence="3">Lipoprotein, putative</fullName>
    </submittedName>
</protein>
<feature type="region of interest" description="Disordered" evidence="1">
    <location>
        <begin position="62"/>
        <end position="97"/>
    </location>
</feature>
<evidence type="ECO:0000256" key="1">
    <source>
        <dbReference type="SAM" id="MobiDB-lite"/>
    </source>
</evidence>
<feature type="chain" id="PRO_5007701027" evidence="2">
    <location>
        <begin position="24"/>
        <end position="97"/>
    </location>
</feature>
<reference evidence="3 4" key="1">
    <citation type="journal article" date="2005" name="BMC Genomics">
        <title>Bacterial genome adaptation to niches: divergence of the potential virulence genes in three Burkholderia species of different survival strategies.</title>
        <authorList>
            <person name="Kim H.S."/>
            <person name="Schell M.A."/>
            <person name="Yu Y."/>
            <person name="Ulrich R.L."/>
            <person name="Sarria S.H."/>
            <person name="Nierman W.C."/>
            <person name="DeShazer D."/>
        </authorList>
    </citation>
    <scope>NUCLEOTIDE SEQUENCE [LARGE SCALE GENOMIC DNA]</scope>
    <source>
        <strain evidence="4">ATCC 700388 / DSM 13276 / CCUG 48851 / CIP 106301 / E264</strain>
    </source>
</reference>
<accession>Q2SW63</accession>
<dbReference type="EMBL" id="CP000086">
    <property type="protein sequence ID" value="ABC38249.1"/>
    <property type="molecule type" value="Genomic_DNA"/>
</dbReference>